<dbReference type="Pfam" id="PF01156">
    <property type="entry name" value="IU_nuc_hydro"/>
    <property type="match status" value="1"/>
</dbReference>
<reference evidence="3 5" key="2">
    <citation type="journal article" date="2013" name="Nature">
        <title>Insights into bilaterian evolution from three spiralian genomes.</title>
        <authorList>
            <person name="Simakov O."/>
            <person name="Marletaz F."/>
            <person name="Cho S.J."/>
            <person name="Edsinger-Gonzales E."/>
            <person name="Havlak P."/>
            <person name="Hellsten U."/>
            <person name="Kuo D.H."/>
            <person name="Larsson T."/>
            <person name="Lv J."/>
            <person name="Arendt D."/>
            <person name="Savage R."/>
            <person name="Osoegawa K."/>
            <person name="de Jong P."/>
            <person name="Grimwood J."/>
            <person name="Chapman J.A."/>
            <person name="Shapiro H."/>
            <person name="Aerts A."/>
            <person name="Otillar R.P."/>
            <person name="Terry A.Y."/>
            <person name="Boore J.L."/>
            <person name="Grigoriev I.V."/>
            <person name="Lindberg D.R."/>
            <person name="Seaver E.C."/>
            <person name="Weisblat D.A."/>
            <person name="Putnam N.H."/>
            <person name="Rokhsar D.S."/>
        </authorList>
    </citation>
    <scope>NUCLEOTIDE SEQUENCE</scope>
    <source>
        <strain evidence="3 5">I ESC-2004</strain>
    </source>
</reference>
<dbReference type="EnsemblMetazoa" id="CapteT170952">
    <property type="protein sequence ID" value="CapteP170952"/>
    <property type="gene ID" value="CapteG170952"/>
</dbReference>
<dbReference type="FunCoup" id="R7TAG5">
    <property type="interactions" value="30"/>
</dbReference>
<name>R7TAG5_CAPTE</name>
<reference evidence="5" key="1">
    <citation type="submission" date="2012-12" db="EMBL/GenBank/DDBJ databases">
        <authorList>
            <person name="Hellsten U."/>
            <person name="Grimwood J."/>
            <person name="Chapman J.A."/>
            <person name="Shapiro H."/>
            <person name="Aerts A."/>
            <person name="Otillar R.P."/>
            <person name="Terry A.Y."/>
            <person name="Boore J.L."/>
            <person name="Simakov O."/>
            <person name="Marletaz F."/>
            <person name="Cho S.-J."/>
            <person name="Edsinger-Gonzales E."/>
            <person name="Havlak P."/>
            <person name="Kuo D.-H."/>
            <person name="Larsson T."/>
            <person name="Lv J."/>
            <person name="Arendt D."/>
            <person name="Savage R."/>
            <person name="Osoegawa K."/>
            <person name="de Jong P."/>
            <person name="Lindberg D.R."/>
            <person name="Seaver E.C."/>
            <person name="Weisblat D.A."/>
            <person name="Putnam N.H."/>
            <person name="Grigoriev I.V."/>
            <person name="Rokhsar D.S."/>
        </authorList>
    </citation>
    <scope>NUCLEOTIDE SEQUENCE</scope>
    <source>
        <strain evidence="5">I ESC-2004</strain>
    </source>
</reference>
<dbReference type="PANTHER" id="PTHR46190">
    <property type="entry name" value="SI:CH211-201H21.5-RELATED"/>
    <property type="match status" value="1"/>
</dbReference>
<organism evidence="3">
    <name type="scientific">Capitella teleta</name>
    <name type="common">Polychaete worm</name>
    <dbReference type="NCBI Taxonomy" id="283909"/>
    <lineage>
        <taxon>Eukaryota</taxon>
        <taxon>Metazoa</taxon>
        <taxon>Spiralia</taxon>
        <taxon>Lophotrochozoa</taxon>
        <taxon>Annelida</taxon>
        <taxon>Polychaeta</taxon>
        <taxon>Sedentaria</taxon>
        <taxon>Scolecida</taxon>
        <taxon>Capitellidae</taxon>
        <taxon>Capitella</taxon>
    </lineage>
</organism>
<dbReference type="InterPro" id="IPR036452">
    <property type="entry name" value="Ribo_hydro-like"/>
</dbReference>
<dbReference type="STRING" id="283909.R7TAG5"/>
<reference evidence="4" key="3">
    <citation type="submission" date="2015-06" db="UniProtKB">
        <authorList>
            <consortium name="EnsemblMetazoa"/>
        </authorList>
    </citation>
    <scope>IDENTIFICATION</scope>
</reference>
<evidence type="ECO:0000256" key="1">
    <source>
        <dbReference type="ARBA" id="ARBA00009176"/>
    </source>
</evidence>
<dbReference type="CDD" id="cd02649">
    <property type="entry name" value="nuc_hydro_CeIAG"/>
    <property type="match status" value="1"/>
</dbReference>
<protein>
    <recommendedName>
        <fullName evidence="2">Inosine/uridine-preferring nucleoside hydrolase domain-containing protein</fullName>
    </recommendedName>
</protein>
<dbReference type="GO" id="GO:0016799">
    <property type="term" value="F:hydrolase activity, hydrolyzing N-glycosyl compounds"/>
    <property type="evidence" value="ECO:0007669"/>
    <property type="project" value="InterPro"/>
</dbReference>
<dbReference type="HOGENOM" id="CLU_036838_11_2_1"/>
<dbReference type="PANTHER" id="PTHR46190:SF1">
    <property type="entry name" value="SI:CH211-201H21.5"/>
    <property type="match status" value="1"/>
</dbReference>
<keyword evidence="5" id="KW-1185">Reference proteome</keyword>
<dbReference type="EMBL" id="AMQN01014198">
    <property type="status" value="NOT_ANNOTATED_CDS"/>
    <property type="molecule type" value="Genomic_DNA"/>
</dbReference>
<dbReference type="EMBL" id="KB310797">
    <property type="protein sequence ID" value="ELT90723.1"/>
    <property type="molecule type" value="Genomic_DNA"/>
</dbReference>
<dbReference type="InterPro" id="IPR001910">
    <property type="entry name" value="Inosine/uridine_hydrolase_dom"/>
</dbReference>
<accession>R7TAG5</accession>
<dbReference type="OMA" id="HAIMMAS"/>
<dbReference type="OrthoDB" id="432381at2759"/>
<evidence type="ECO:0000259" key="2">
    <source>
        <dbReference type="Pfam" id="PF01156"/>
    </source>
</evidence>
<sequence length="314" mass="34047">MRMKLIIDVDTGVDDAEAIMMAVTHPDVEVLAITCVSGNTNVDQAMMNTYRVLSMCNATQVPMFRGSQFSLTGGGHDAAYFHGTDGMGDAPDAGPEPLTLPSPPTEHAASAIVRLVNKFPGEVVLVALAPLTNIALALHLDQGLGSKLQRCVVMGGTLDAIGNTPQYPCAEFNFSCDPEAAALVLDKMKCMIQLATWKTCSECCIDWDVVDNLMAIDTYRGRFHSAFMKQPIAKKRGRYSHFHSCDPCAMMTAIQPSSVLHSMEKYVTVELHGKHTRGQTIIDWRDNSGKTPNVQILTGLDSAQLLNLLTAMVS</sequence>
<evidence type="ECO:0000313" key="5">
    <source>
        <dbReference type="Proteomes" id="UP000014760"/>
    </source>
</evidence>
<feature type="domain" description="Inosine/uridine-preferring nucleoside hydrolase" evidence="2">
    <location>
        <begin position="5"/>
        <end position="305"/>
    </location>
</feature>
<dbReference type="Gene3D" id="3.90.245.10">
    <property type="entry name" value="Ribonucleoside hydrolase-like"/>
    <property type="match status" value="1"/>
</dbReference>
<comment type="similarity">
    <text evidence="1">Belongs to the IUNH family.</text>
</comment>
<dbReference type="AlphaFoldDB" id="R7TAG5"/>
<gene>
    <name evidence="3" type="ORF">CAPTEDRAFT_170952</name>
</gene>
<dbReference type="Proteomes" id="UP000014760">
    <property type="component" value="Unassembled WGS sequence"/>
</dbReference>
<dbReference type="InterPro" id="IPR052775">
    <property type="entry name" value="IUN_hydrolase"/>
</dbReference>
<evidence type="ECO:0000313" key="4">
    <source>
        <dbReference type="EnsemblMetazoa" id="CapteP170952"/>
    </source>
</evidence>
<proteinExistence type="inferred from homology"/>
<dbReference type="SUPFAM" id="SSF53590">
    <property type="entry name" value="Nucleoside hydrolase"/>
    <property type="match status" value="1"/>
</dbReference>
<evidence type="ECO:0000313" key="3">
    <source>
        <dbReference type="EMBL" id="ELT90723.1"/>
    </source>
</evidence>